<dbReference type="Pfam" id="PF00083">
    <property type="entry name" value="Sugar_tr"/>
    <property type="match status" value="2"/>
</dbReference>
<dbReference type="PANTHER" id="PTHR48022">
    <property type="entry name" value="PLASTIDIC GLUCOSE TRANSPORTER 4"/>
    <property type="match status" value="1"/>
</dbReference>
<feature type="transmembrane region" description="Helical" evidence="7">
    <location>
        <begin position="98"/>
        <end position="115"/>
    </location>
</feature>
<dbReference type="Proteomes" id="UP000319257">
    <property type="component" value="Unassembled WGS sequence"/>
</dbReference>
<keyword evidence="4 7" id="KW-1133">Transmembrane helix</keyword>
<feature type="transmembrane region" description="Helical" evidence="7">
    <location>
        <begin position="310"/>
        <end position="331"/>
    </location>
</feature>
<evidence type="ECO:0000256" key="5">
    <source>
        <dbReference type="ARBA" id="ARBA00023136"/>
    </source>
</evidence>
<protein>
    <recommendedName>
        <fullName evidence="8">Major facilitator superfamily (MFS) profile domain-containing protein</fullName>
    </recommendedName>
</protein>
<dbReference type="Gene3D" id="1.20.1250.20">
    <property type="entry name" value="MFS general substrate transporter like domains"/>
    <property type="match status" value="1"/>
</dbReference>
<comment type="similarity">
    <text evidence="2">Belongs to the major facilitator superfamily. Sugar transporter (TC 2.A.1.1) family.</text>
</comment>
<feature type="transmembrane region" description="Helical" evidence="7">
    <location>
        <begin position="121"/>
        <end position="143"/>
    </location>
</feature>
<evidence type="ECO:0000313" key="10">
    <source>
        <dbReference type="Proteomes" id="UP000319257"/>
    </source>
</evidence>
<feature type="transmembrane region" description="Helical" evidence="7">
    <location>
        <begin position="155"/>
        <end position="174"/>
    </location>
</feature>
<dbReference type="InterPro" id="IPR036259">
    <property type="entry name" value="MFS_trans_sf"/>
</dbReference>
<feature type="transmembrane region" description="Helical" evidence="7">
    <location>
        <begin position="186"/>
        <end position="208"/>
    </location>
</feature>
<dbReference type="InterPro" id="IPR020846">
    <property type="entry name" value="MFS_dom"/>
</dbReference>
<keyword evidence="5 7" id="KW-0472">Membrane</keyword>
<feature type="transmembrane region" description="Helical" evidence="7">
    <location>
        <begin position="458"/>
        <end position="476"/>
    </location>
</feature>
<evidence type="ECO:0000256" key="6">
    <source>
        <dbReference type="SAM" id="MobiDB-lite"/>
    </source>
</evidence>
<sequence length="537" mass="59364">MTADHPEDTIRAHWKCFVACGLIILSPFQYGVDFGLIGGLQAMPGFLMIFGYRAPNTALGWNLDTTRQQIISSFMTLGAFISSGGAGFAAIKLGRKQCLWLACALCCVSNILMMATENIGALYTGRLLIGLANGFFMTFSQLYIQESSPAKYRGLFLTIFQFCTSFGTLVGTIIDWATAKRMDKSAYLIPLGIIYVVPCILTVALFFIPESPRWLVLQGRLEDAHRSLSWLRPPTAPIDDEVAEIKAAIDKERELGSNVGVLDMFRTKTDRRRTALSVCVVTLQAASGSMFIIAYKAYFFGMAKVTDPFAMTNVLSTVGIVAILINSLIVVRYGRRRVIMTIGLVTCGILQLIIAITYDKNPGAKVTGQVLVGLSSLYLASYNCSKFMRRSDLTFIFLPQGMIASYAWLAGGEIPSQRLRSYTFGLAAASGFFFAWLTTFTAPYFINPQSLNWGPRYGYIWTPSCAIAALWVFFFLPETKGRTLEEIDEMFEAGVPARKFRTYVCVRGVPTADPKGAVRKSMDEEGDVEKVNVEHSK</sequence>
<dbReference type="PROSITE" id="PS00217">
    <property type="entry name" value="SUGAR_TRANSPORT_2"/>
    <property type="match status" value="1"/>
</dbReference>
<feature type="transmembrane region" description="Helical" evidence="7">
    <location>
        <begin position="393"/>
        <end position="410"/>
    </location>
</feature>
<dbReference type="PROSITE" id="PS50850">
    <property type="entry name" value="MFS"/>
    <property type="match status" value="1"/>
</dbReference>
<feature type="transmembrane region" description="Helical" evidence="7">
    <location>
        <begin position="70"/>
        <end position="91"/>
    </location>
</feature>
<evidence type="ECO:0000256" key="4">
    <source>
        <dbReference type="ARBA" id="ARBA00022989"/>
    </source>
</evidence>
<evidence type="ECO:0000256" key="1">
    <source>
        <dbReference type="ARBA" id="ARBA00004141"/>
    </source>
</evidence>
<proteinExistence type="inferred from homology"/>
<dbReference type="OrthoDB" id="6133115at2759"/>
<dbReference type="InParanoid" id="A0A507BBB3"/>
<gene>
    <name evidence="9" type="ORF">E0L32_003820</name>
</gene>
<organism evidence="9 10">
    <name type="scientific">Thyridium curvatum</name>
    <dbReference type="NCBI Taxonomy" id="1093900"/>
    <lineage>
        <taxon>Eukaryota</taxon>
        <taxon>Fungi</taxon>
        <taxon>Dikarya</taxon>
        <taxon>Ascomycota</taxon>
        <taxon>Pezizomycotina</taxon>
        <taxon>Sordariomycetes</taxon>
        <taxon>Sordariomycetidae</taxon>
        <taxon>Thyridiales</taxon>
        <taxon>Thyridiaceae</taxon>
        <taxon>Thyridium</taxon>
    </lineage>
</organism>
<reference evidence="9 10" key="1">
    <citation type="submission" date="2019-06" db="EMBL/GenBank/DDBJ databases">
        <title>Draft genome sequence of the filamentous fungus Phialemoniopsis curvata isolated from diesel fuel.</title>
        <authorList>
            <person name="Varaljay V.A."/>
            <person name="Lyon W.J."/>
            <person name="Crouch A.L."/>
            <person name="Drake C.E."/>
            <person name="Hollomon J.M."/>
            <person name="Nadeau L.J."/>
            <person name="Nunn H.S."/>
            <person name="Stevenson B.S."/>
            <person name="Bojanowski C.L."/>
            <person name="Crookes-Goodson W.J."/>
        </authorList>
    </citation>
    <scope>NUCLEOTIDE SEQUENCE [LARGE SCALE GENOMIC DNA]</scope>
    <source>
        <strain evidence="9 10">D216</strain>
    </source>
</reference>
<feature type="compositionally biased region" description="Basic and acidic residues" evidence="6">
    <location>
        <begin position="520"/>
        <end position="537"/>
    </location>
</feature>
<evidence type="ECO:0000313" key="9">
    <source>
        <dbReference type="EMBL" id="TPX16526.1"/>
    </source>
</evidence>
<feature type="transmembrane region" description="Helical" evidence="7">
    <location>
        <begin position="422"/>
        <end position="446"/>
    </location>
</feature>
<feature type="transmembrane region" description="Helical" evidence="7">
    <location>
        <begin position="274"/>
        <end position="298"/>
    </location>
</feature>
<dbReference type="SUPFAM" id="SSF103473">
    <property type="entry name" value="MFS general substrate transporter"/>
    <property type="match status" value="1"/>
</dbReference>
<evidence type="ECO:0000256" key="7">
    <source>
        <dbReference type="SAM" id="Phobius"/>
    </source>
</evidence>
<dbReference type="PANTHER" id="PTHR48022:SF10">
    <property type="entry name" value="MAJOR FACILITATOR SUPERFAMILY (MFS) PROFILE DOMAIN-CONTAINING PROTEIN"/>
    <property type="match status" value="1"/>
</dbReference>
<dbReference type="FunFam" id="1.20.1250.20:FF:000078">
    <property type="entry name" value="MFS maltose transporter, putative"/>
    <property type="match status" value="1"/>
</dbReference>
<comment type="subcellular location">
    <subcellularLocation>
        <location evidence="1">Membrane</location>
        <topology evidence="1">Multi-pass membrane protein</topology>
    </subcellularLocation>
</comment>
<feature type="transmembrane region" description="Helical" evidence="7">
    <location>
        <begin position="338"/>
        <end position="358"/>
    </location>
</feature>
<dbReference type="AlphaFoldDB" id="A0A507BBB3"/>
<dbReference type="InterPro" id="IPR005829">
    <property type="entry name" value="Sugar_transporter_CS"/>
</dbReference>
<dbReference type="GO" id="GO:0005351">
    <property type="term" value="F:carbohydrate:proton symporter activity"/>
    <property type="evidence" value="ECO:0007669"/>
    <property type="project" value="TreeGrafter"/>
</dbReference>
<comment type="caution">
    <text evidence="9">The sequence shown here is derived from an EMBL/GenBank/DDBJ whole genome shotgun (WGS) entry which is preliminary data.</text>
</comment>
<dbReference type="GeneID" id="41971267"/>
<dbReference type="GO" id="GO:0016020">
    <property type="term" value="C:membrane"/>
    <property type="evidence" value="ECO:0007669"/>
    <property type="project" value="UniProtKB-SubCell"/>
</dbReference>
<feature type="region of interest" description="Disordered" evidence="6">
    <location>
        <begin position="515"/>
        <end position="537"/>
    </location>
</feature>
<evidence type="ECO:0000256" key="2">
    <source>
        <dbReference type="ARBA" id="ARBA00010992"/>
    </source>
</evidence>
<dbReference type="InterPro" id="IPR050360">
    <property type="entry name" value="MFS_Sugar_Transporters"/>
</dbReference>
<name>A0A507BBB3_9PEZI</name>
<evidence type="ECO:0000256" key="3">
    <source>
        <dbReference type="ARBA" id="ARBA00022692"/>
    </source>
</evidence>
<evidence type="ECO:0000259" key="8">
    <source>
        <dbReference type="PROSITE" id="PS50850"/>
    </source>
</evidence>
<feature type="domain" description="Major facilitator superfamily (MFS) profile" evidence="8">
    <location>
        <begin position="19"/>
        <end position="480"/>
    </location>
</feature>
<dbReference type="RefSeq" id="XP_030998237.1">
    <property type="nucleotide sequence ID" value="XM_031138162.1"/>
</dbReference>
<keyword evidence="10" id="KW-1185">Reference proteome</keyword>
<dbReference type="InterPro" id="IPR005828">
    <property type="entry name" value="MFS_sugar_transport-like"/>
</dbReference>
<dbReference type="EMBL" id="SKBQ01000017">
    <property type="protein sequence ID" value="TPX16526.1"/>
    <property type="molecule type" value="Genomic_DNA"/>
</dbReference>
<keyword evidence="3 7" id="KW-0812">Transmembrane</keyword>
<accession>A0A507BBB3</accession>